<reference evidence="1" key="1">
    <citation type="submission" date="2023-05" db="EMBL/GenBank/DDBJ databases">
        <title>Genome and transcriptome analyses reveal genes involved in the formation of fine ridges on petal epidermal cells in Hibiscus trionum.</title>
        <authorList>
            <person name="Koshimizu S."/>
            <person name="Masuda S."/>
            <person name="Ishii T."/>
            <person name="Shirasu K."/>
            <person name="Hoshino A."/>
            <person name="Arita M."/>
        </authorList>
    </citation>
    <scope>NUCLEOTIDE SEQUENCE</scope>
    <source>
        <strain evidence="1">Hamamatsu line</strain>
    </source>
</reference>
<dbReference type="GO" id="GO:0051726">
    <property type="term" value="P:regulation of cell cycle"/>
    <property type="evidence" value="ECO:0007669"/>
    <property type="project" value="TreeGrafter"/>
</dbReference>
<proteinExistence type="predicted"/>
<dbReference type="AlphaFoldDB" id="A0A9W7MSB2"/>
<comment type="caution">
    <text evidence="1">The sequence shown here is derived from an EMBL/GenBank/DDBJ whole genome shotgun (WGS) entry which is preliminary data.</text>
</comment>
<gene>
    <name evidence="1" type="ORF">HRI_004627200</name>
</gene>
<dbReference type="PROSITE" id="PS51543">
    <property type="entry name" value="FYRC"/>
    <property type="match status" value="1"/>
</dbReference>
<dbReference type="OrthoDB" id="1928087at2759"/>
<dbReference type="EMBL" id="BSYR01000056">
    <property type="protein sequence ID" value="GMJ09580.1"/>
    <property type="molecule type" value="Genomic_DNA"/>
</dbReference>
<dbReference type="InterPro" id="IPR040092">
    <property type="entry name" value="TBRG1"/>
</dbReference>
<dbReference type="PANTHER" id="PTHR22715">
    <property type="entry name" value="TRANSFORMING GROWTH FACTOR BETA REGULATED GENE 1"/>
    <property type="match status" value="1"/>
</dbReference>
<evidence type="ECO:0000313" key="2">
    <source>
        <dbReference type="Proteomes" id="UP001165190"/>
    </source>
</evidence>
<protein>
    <submittedName>
        <fullName evidence="1">Uncharacterized protein</fullName>
    </submittedName>
</protein>
<name>A0A9W7MSB2_HIBTR</name>
<dbReference type="Pfam" id="PF05965">
    <property type="entry name" value="FYRC"/>
    <property type="match status" value="1"/>
</dbReference>
<accession>A0A9W7MSB2</accession>
<dbReference type="InterPro" id="IPR003889">
    <property type="entry name" value="FYrich_C"/>
</dbReference>
<sequence>MERDSQFSCKIDGVEFFGFKNPFVQRLLQELVANVNGTAERSLLSSSFCNGTSRTENDNGSLLNMTHML</sequence>
<dbReference type="GO" id="GO:0005634">
    <property type="term" value="C:nucleus"/>
    <property type="evidence" value="ECO:0007669"/>
    <property type="project" value="InterPro"/>
</dbReference>
<keyword evidence="2" id="KW-1185">Reference proteome</keyword>
<dbReference type="Proteomes" id="UP001165190">
    <property type="component" value="Unassembled WGS sequence"/>
</dbReference>
<organism evidence="1 2">
    <name type="scientific">Hibiscus trionum</name>
    <name type="common">Flower of an hour</name>
    <dbReference type="NCBI Taxonomy" id="183268"/>
    <lineage>
        <taxon>Eukaryota</taxon>
        <taxon>Viridiplantae</taxon>
        <taxon>Streptophyta</taxon>
        <taxon>Embryophyta</taxon>
        <taxon>Tracheophyta</taxon>
        <taxon>Spermatophyta</taxon>
        <taxon>Magnoliopsida</taxon>
        <taxon>eudicotyledons</taxon>
        <taxon>Gunneridae</taxon>
        <taxon>Pentapetalae</taxon>
        <taxon>rosids</taxon>
        <taxon>malvids</taxon>
        <taxon>Malvales</taxon>
        <taxon>Malvaceae</taxon>
        <taxon>Malvoideae</taxon>
        <taxon>Hibiscus</taxon>
    </lineage>
</organism>
<dbReference type="PANTHER" id="PTHR22715:SF1">
    <property type="entry name" value="DNA BINDING PROTEIN"/>
    <property type="match status" value="1"/>
</dbReference>
<evidence type="ECO:0000313" key="1">
    <source>
        <dbReference type="EMBL" id="GMJ09580.1"/>
    </source>
</evidence>